<dbReference type="PANTHER" id="PTHR43133:SF8">
    <property type="entry name" value="RNA POLYMERASE SIGMA FACTOR HI_1459-RELATED"/>
    <property type="match status" value="1"/>
</dbReference>
<accession>A0A1U7NPE4</accession>
<evidence type="ECO:0000313" key="9">
    <source>
        <dbReference type="Proteomes" id="UP000186705"/>
    </source>
</evidence>
<evidence type="ECO:0000259" key="7">
    <source>
        <dbReference type="Pfam" id="PF08281"/>
    </source>
</evidence>
<dbReference type="NCBIfam" id="TIGR02937">
    <property type="entry name" value="sigma70-ECF"/>
    <property type="match status" value="1"/>
</dbReference>
<organism evidence="8 9">
    <name type="scientific">Dubosiella newyorkensis</name>
    <dbReference type="NCBI Taxonomy" id="1862672"/>
    <lineage>
        <taxon>Bacteria</taxon>
        <taxon>Bacillati</taxon>
        <taxon>Bacillota</taxon>
        <taxon>Erysipelotrichia</taxon>
        <taxon>Erysipelotrichales</taxon>
        <taxon>Erysipelotrichaceae</taxon>
        <taxon>Dubosiella</taxon>
    </lineage>
</organism>
<dbReference type="InterPro" id="IPR039425">
    <property type="entry name" value="RNA_pol_sigma-70-like"/>
</dbReference>
<reference evidence="8 9" key="1">
    <citation type="submission" date="2016-11" db="EMBL/GenBank/DDBJ databases">
        <title>Description of two novel members of the family Erysipelotrichaceae: Ileibacterium lipovorans gen. nov., sp. nov. and Dubosiella newyorkensis, gen. nov., sp. nov.</title>
        <authorList>
            <person name="Cox L.M."/>
            <person name="Sohn J."/>
            <person name="Tyrrell K.L."/>
            <person name="Citron D.M."/>
            <person name="Lawson P.A."/>
            <person name="Patel N.B."/>
            <person name="Iizumi T."/>
            <person name="Perez-Perez G.I."/>
            <person name="Goldstein E.J."/>
            <person name="Blaser M.J."/>
        </authorList>
    </citation>
    <scope>NUCLEOTIDE SEQUENCE [LARGE SCALE GENOMIC DNA]</scope>
    <source>
        <strain evidence="8 9">NYU-BL-A4</strain>
    </source>
</reference>
<proteinExistence type="inferred from homology"/>
<dbReference type="InterPro" id="IPR014284">
    <property type="entry name" value="RNA_pol_sigma-70_dom"/>
</dbReference>
<dbReference type="InterPro" id="IPR007627">
    <property type="entry name" value="RNA_pol_sigma70_r2"/>
</dbReference>
<evidence type="ECO:0000256" key="2">
    <source>
        <dbReference type="ARBA" id="ARBA00023015"/>
    </source>
</evidence>
<dbReference type="RefSeq" id="WP_076340778.1">
    <property type="nucleotide sequence ID" value="NZ_CAJTMI010000010.1"/>
</dbReference>
<comment type="caution">
    <text evidence="8">The sequence shown here is derived from an EMBL/GenBank/DDBJ whole genome shotgun (WGS) entry which is preliminary data.</text>
</comment>
<dbReference type="InterPro" id="IPR036388">
    <property type="entry name" value="WH-like_DNA-bd_sf"/>
</dbReference>
<dbReference type="PANTHER" id="PTHR43133">
    <property type="entry name" value="RNA POLYMERASE ECF-TYPE SIGMA FACTO"/>
    <property type="match status" value="1"/>
</dbReference>
<feature type="domain" description="RNA polymerase sigma-70 region 2" evidence="6">
    <location>
        <begin position="4"/>
        <end position="69"/>
    </location>
</feature>
<comment type="similarity">
    <text evidence="1">Belongs to the sigma-70 factor family. ECF subfamily.</text>
</comment>
<evidence type="ECO:0000256" key="4">
    <source>
        <dbReference type="ARBA" id="ARBA00023125"/>
    </source>
</evidence>
<dbReference type="AlphaFoldDB" id="A0A1U7NPE4"/>
<dbReference type="SUPFAM" id="SSF88659">
    <property type="entry name" value="Sigma3 and sigma4 domains of RNA polymerase sigma factors"/>
    <property type="match status" value="1"/>
</dbReference>
<name>A0A1U7NPE4_9FIRM</name>
<evidence type="ECO:0000256" key="5">
    <source>
        <dbReference type="ARBA" id="ARBA00023163"/>
    </source>
</evidence>
<dbReference type="CDD" id="cd06171">
    <property type="entry name" value="Sigma70_r4"/>
    <property type="match status" value="1"/>
</dbReference>
<evidence type="ECO:0000313" key="8">
    <source>
        <dbReference type="EMBL" id="OLU47497.1"/>
    </source>
</evidence>
<dbReference type="InterPro" id="IPR013324">
    <property type="entry name" value="RNA_pol_sigma_r3/r4-like"/>
</dbReference>
<dbReference type="Gene3D" id="1.10.1740.10">
    <property type="match status" value="1"/>
</dbReference>
<keyword evidence="9" id="KW-1185">Reference proteome</keyword>
<evidence type="ECO:0000256" key="1">
    <source>
        <dbReference type="ARBA" id="ARBA00010641"/>
    </source>
</evidence>
<dbReference type="InterPro" id="IPR013249">
    <property type="entry name" value="RNA_pol_sigma70_r4_t2"/>
</dbReference>
<dbReference type="Pfam" id="PF04542">
    <property type="entry name" value="Sigma70_r2"/>
    <property type="match status" value="1"/>
</dbReference>
<gene>
    <name evidence="8" type="ORF">BO225_02855</name>
</gene>
<dbReference type="STRING" id="1862672.BO225_02855"/>
<keyword evidence="2" id="KW-0805">Transcription regulation</keyword>
<dbReference type="GeneID" id="78274887"/>
<feature type="domain" description="RNA polymerase sigma factor 70 region 4 type 2" evidence="7">
    <location>
        <begin position="92"/>
        <end position="143"/>
    </location>
</feature>
<dbReference type="GO" id="GO:0003677">
    <property type="term" value="F:DNA binding"/>
    <property type="evidence" value="ECO:0007669"/>
    <property type="project" value="UniProtKB-KW"/>
</dbReference>
<keyword evidence="4" id="KW-0238">DNA-binding</keyword>
<keyword evidence="3" id="KW-0731">Sigma factor</keyword>
<evidence type="ECO:0000259" key="6">
    <source>
        <dbReference type="Pfam" id="PF04542"/>
    </source>
</evidence>
<dbReference type="GO" id="GO:0016987">
    <property type="term" value="F:sigma factor activity"/>
    <property type="evidence" value="ECO:0007669"/>
    <property type="project" value="UniProtKB-KW"/>
</dbReference>
<dbReference type="GO" id="GO:0006352">
    <property type="term" value="P:DNA-templated transcription initiation"/>
    <property type="evidence" value="ECO:0007669"/>
    <property type="project" value="InterPro"/>
</dbReference>
<dbReference type="InterPro" id="IPR013325">
    <property type="entry name" value="RNA_pol_sigma_r2"/>
</dbReference>
<evidence type="ECO:0000256" key="3">
    <source>
        <dbReference type="ARBA" id="ARBA00023082"/>
    </source>
</evidence>
<sequence>MDEIYQKYARFVYRYLLSLGACEDVAEEVMQETFYQAVHSLHTYKGESKLSTWLCAIARNQYAKYRRKNPEHVPFDESFMAGSISDPNSRVDLLRKMQILSSVSREIMYLRVYGNLSFRQIGEVLGISENTARVTYYRAREKLRKEMEENGRE</sequence>
<dbReference type="Proteomes" id="UP000186705">
    <property type="component" value="Unassembled WGS sequence"/>
</dbReference>
<dbReference type="Gene3D" id="1.10.10.10">
    <property type="entry name" value="Winged helix-like DNA-binding domain superfamily/Winged helix DNA-binding domain"/>
    <property type="match status" value="1"/>
</dbReference>
<protein>
    <recommendedName>
        <fullName evidence="10">RNA polymerase subunit sigma</fullName>
    </recommendedName>
</protein>
<evidence type="ECO:0008006" key="10">
    <source>
        <dbReference type="Google" id="ProtNLM"/>
    </source>
</evidence>
<dbReference type="SUPFAM" id="SSF88946">
    <property type="entry name" value="Sigma2 domain of RNA polymerase sigma factors"/>
    <property type="match status" value="1"/>
</dbReference>
<dbReference type="OrthoDB" id="9795666at2"/>
<keyword evidence="5" id="KW-0804">Transcription</keyword>
<dbReference type="Pfam" id="PF08281">
    <property type="entry name" value="Sigma70_r4_2"/>
    <property type="match status" value="1"/>
</dbReference>
<dbReference type="EMBL" id="MPKA01000047">
    <property type="protein sequence ID" value="OLU47497.1"/>
    <property type="molecule type" value="Genomic_DNA"/>
</dbReference>